<protein>
    <submittedName>
        <fullName evidence="1">Uncharacterized protein</fullName>
    </submittedName>
</protein>
<accession>A0ABW2L1Y0</accession>
<name>A0ABW2L1Y0_9BACT</name>
<evidence type="ECO:0000313" key="1">
    <source>
        <dbReference type="EMBL" id="MFC7336344.1"/>
    </source>
</evidence>
<proteinExistence type="predicted"/>
<comment type="caution">
    <text evidence="1">The sequence shown here is derived from an EMBL/GenBank/DDBJ whole genome shotgun (WGS) entry which is preliminary data.</text>
</comment>
<organism evidence="1 2">
    <name type="scientific">Haloferula chungangensis</name>
    <dbReference type="NCBI Taxonomy" id="1048331"/>
    <lineage>
        <taxon>Bacteria</taxon>
        <taxon>Pseudomonadati</taxon>
        <taxon>Verrucomicrobiota</taxon>
        <taxon>Verrucomicrobiia</taxon>
        <taxon>Verrucomicrobiales</taxon>
        <taxon>Verrucomicrobiaceae</taxon>
        <taxon>Haloferula</taxon>
    </lineage>
</organism>
<evidence type="ECO:0000313" key="2">
    <source>
        <dbReference type="Proteomes" id="UP001596472"/>
    </source>
</evidence>
<keyword evidence="2" id="KW-1185">Reference proteome</keyword>
<gene>
    <name evidence="1" type="ORF">ACFQY0_04075</name>
</gene>
<sequence length="217" mass="24744">MHARYEEWIRFVFDHPVTNPEWHWATDAPTFEASEEDCALLIEQTFTRSGDDLSRFSDAQVNQGIYFLASTACSDYMFSFKDSKVRMDTRLSAIRSIFVLYRDCFQARCTETLSHLDHVARSALNSVCYMFWDINALGYLEGTDDEGRLADCVFSVLADTLRLPHLACQEAAIHGYGEFSCFYPERVEEAMDAFLATDIPSAALRAYAENARVGYIL</sequence>
<dbReference type="RefSeq" id="WP_379709381.1">
    <property type="nucleotide sequence ID" value="NZ_JBHTBS010000001.1"/>
</dbReference>
<dbReference type="EMBL" id="JBHTBS010000001">
    <property type="protein sequence ID" value="MFC7336344.1"/>
    <property type="molecule type" value="Genomic_DNA"/>
</dbReference>
<dbReference type="Proteomes" id="UP001596472">
    <property type="component" value="Unassembled WGS sequence"/>
</dbReference>
<reference evidence="2" key="1">
    <citation type="journal article" date="2019" name="Int. J. Syst. Evol. Microbiol.">
        <title>The Global Catalogue of Microorganisms (GCM) 10K type strain sequencing project: providing services to taxonomists for standard genome sequencing and annotation.</title>
        <authorList>
            <consortium name="The Broad Institute Genomics Platform"/>
            <consortium name="The Broad Institute Genome Sequencing Center for Infectious Disease"/>
            <person name="Wu L."/>
            <person name="Ma J."/>
        </authorList>
    </citation>
    <scope>NUCLEOTIDE SEQUENCE [LARGE SCALE GENOMIC DNA]</scope>
    <source>
        <strain evidence="2">CGMCC 4.1467</strain>
    </source>
</reference>